<reference evidence="5" key="3">
    <citation type="submission" date="2017-07" db="EMBL/GenBank/DDBJ databases">
        <authorList>
            <person name="Sun Z.S."/>
            <person name="Albrecht U."/>
            <person name="Echele G."/>
            <person name="Lee C.C."/>
        </authorList>
    </citation>
    <scope>NUCLEOTIDE SEQUENCE [LARGE SCALE GENOMIC DNA]</scope>
    <source>
        <strain evidence="5">OYP9E10</strain>
    </source>
</reference>
<accession>A0A067B7V6</accession>
<dbReference type="Proteomes" id="UP000050491">
    <property type="component" value="Unassembled WGS sequence"/>
</dbReference>
<dbReference type="PATRIC" id="fig|1481663.10.peg.1433"/>
<keyword evidence="2" id="KW-0732">Signal</keyword>
<evidence type="ECO:0000313" key="7">
    <source>
        <dbReference type="Proteomes" id="UP000050491"/>
    </source>
</evidence>
<dbReference type="EMBL" id="LBGP01000010">
    <property type="protein sequence ID" value="KQB02218.1"/>
    <property type="molecule type" value="Genomic_DNA"/>
</dbReference>
<dbReference type="GO" id="GO:0016740">
    <property type="term" value="F:transferase activity"/>
    <property type="evidence" value="ECO:0007669"/>
    <property type="project" value="UniProtKB-KW"/>
</dbReference>
<evidence type="ECO:0000313" key="6">
    <source>
        <dbReference type="Proteomes" id="UP000027331"/>
    </source>
</evidence>
<evidence type="ECO:0000313" key="5">
    <source>
        <dbReference type="EMBL" id="PAR19832.1"/>
    </source>
</evidence>
<organism evidence="4 7">
    <name type="scientific">Vibrio metoecus</name>
    <dbReference type="NCBI Taxonomy" id="1481663"/>
    <lineage>
        <taxon>Bacteria</taxon>
        <taxon>Pseudomonadati</taxon>
        <taxon>Pseudomonadota</taxon>
        <taxon>Gammaproteobacteria</taxon>
        <taxon>Vibrionales</taxon>
        <taxon>Vibrionaceae</taxon>
        <taxon>Vibrio</taxon>
    </lineage>
</organism>
<feature type="coiled-coil region" evidence="1">
    <location>
        <begin position="204"/>
        <end position="231"/>
    </location>
</feature>
<evidence type="ECO:0000313" key="4">
    <source>
        <dbReference type="EMBL" id="KQB02218.1"/>
    </source>
</evidence>
<dbReference type="InterPro" id="IPR043519">
    <property type="entry name" value="NT_sf"/>
</dbReference>
<reference evidence="8" key="4">
    <citation type="submission" date="2017-07" db="EMBL/GenBank/DDBJ databases">
        <authorList>
            <person name="Boucher Y."/>
            <person name="Orata F.D."/>
        </authorList>
    </citation>
    <scope>NUCLEOTIDE SEQUENCE [LARGE SCALE GENOMIC DNA]</scope>
    <source>
        <strain evidence="8">OYP9E10</strain>
    </source>
</reference>
<evidence type="ECO:0000256" key="1">
    <source>
        <dbReference type="SAM" id="Coils"/>
    </source>
</evidence>
<name>A0A067B7V6_VIBMT</name>
<protein>
    <submittedName>
        <fullName evidence="4">Phosphoribosylglycinamide formyltransferase</fullName>
    </submittedName>
</protein>
<feature type="chain" id="PRO_5015027397" evidence="2">
    <location>
        <begin position="23"/>
        <end position="259"/>
    </location>
</feature>
<dbReference type="Gene3D" id="3.30.460.10">
    <property type="entry name" value="Beta Polymerase, domain 2"/>
    <property type="match status" value="1"/>
</dbReference>
<dbReference type="Proteomes" id="UP000216173">
    <property type="component" value="Unassembled WGS sequence"/>
</dbReference>
<dbReference type="EMBL" id="NMSH01000028">
    <property type="protein sequence ID" value="PAR19832.1"/>
    <property type="molecule type" value="Genomic_DNA"/>
</dbReference>
<dbReference type="Proteomes" id="UP000027331">
    <property type="component" value="Unassembled WGS sequence"/>
</dbReference>
<dbReference type="SUPFAM" id="SSF81301">
    <property type="entry name" value="Nucleotidyltransferase"/>
    <property type="match status" value="1"/>
</dbReference>
<reference evidence="4 7" key="2">
    <citation type="journal article" date="2015" name="Genome Biol. Evol.">
        <title>The Dynamics of Genetic Interactions between Vibrio metoecus and Vibrio cholerae, Two Close Relatives Co-Occurring in the Environment.</title>
        <authorList>
            <person name="Orata F.D."/>
            <person name="Kirchberger P.C."/>
            <person name="Meheust R."/>
            <person name="Barlow E.J."/>
            <person name="Tarr C.L."/>
            <person name="Boucher Y."/>
        </authorList>
    </citation>
    <scope>NUCLEOTIDE SEQUENCE [LARGE SCALE GENOMIC DNA]</scope>
    <source>
        <strain evidence="4 7">YB5B04</strain>
    </source>
</reference>
<gene>
    <name evidence="5" type="ORF">CGU03_15060</name>
    <name evidence="3" type="ORF">DP83_13535</name>
    <name evidence="4" type="ORF">XV92_07785</name>
</gene>
<dbReference type="EMBL" id="JJMN01000074">
    <property type="protein sequence ID" value="KDO12845.1"/>
    <property type="molecule type" value="Genomic_DNA"/>
</dbReference>
<sequence>MSLLLRTTALMLLLLSRAPVMAAVPLISSSTEDNREESRQNEVSSKLFRHSLSGLYGISSQNAPITQPYQDFDVLYSKAHQAQIELETLCKSTALLTGTQAYFAGAKSHQRALEKVALELDGQAERITDLARATIVAHDVASLVTAYETLNREATIVKVKNRFKNPAESGYRDLNVLVQLPKTKIIAEVQFHLAAIAEVKSGAEHQLYEQIQNIERTARQEQRALSEWELAQIAKIRSTSRDLYQQAWQPYITTHIQAA</sequence>
<dbReference type="AlphaFoldDB" id="A0A067B7V6"/>
<proteinExistence type="predicted"/>
<keyword evidence="4" id="KW-0808">Transferase</keyword>
<evidence type="ECO:0000256" key="2">
    <source>
        <dbReference type="SAM" id="SignalP"/>
    </source>
</evidence>
<evidence type="ECO:0000313" key="8">
    <source>
        <dbReference type="Proteomes" id="UP000216173"/>
    </source>
</evidence>
<feature type="signal peptide" evidence="2">
    <location>
        <begin position="1"/>
        <end position="22"/>
    </location>
</feature>
<keyword evidence="6" id="KW-1185">Reference proteome</keyword>
<keyword evidence="1" id="KW-0175">Coiled coil</keyword>
<evidence type="ECO:0000313" key="3">
    <source>
        <dbReference type="EMBL" id="KDO12845.1"/>
    </source>
</evidence>
<comment type="caution">
    <text evidence="4">The sequence shown here is derived from an EMBL/GenBank/DDBJ whole genome shotgun (WGS) entry which is preliminary data.</text>
</comment>
<dbReference type="OrthoDB" id="5823369at2"/>
<reference evidence="3 6" key="1">
    <citation type="submission" date="2014-04" db="EMBL/GenBank/DDBJ databases">
        <title>Vibrio metecus sp. nov., a close relative of Vibrio cholerae isolated from coastal brackish ponds and clinical specimens.</title>
        <authorList>
            <person name="Kirchberger P.C."/>
            <person name="Turnsek M."/>
            <person name="Hunt D.E."/>
            <person name="Haley B.J."/>
            <person name="Colwell R."/>
            <person name="Polz M.F."/>
            <person name="Tarr C.L."/>
            <person name="Boucher Y."/>
        </authorList>
    </citation>
    <scope>NUCLEOTIDE SEQUENCE [LARGE SCALE GENOMIC DNA]</scope>
    <source>
        <strain evidence="3">OP3H</strain>
        <strain evidence="6">PPCK-2014</strain>
    </source>
</reference>
<dbReference type="RefSeq" id="WP_000054951.1">
    <property type="nucleotide sequence ID" value="NZ_ACZT01000020.1"/>
</dbReference>